<evidence type="ECO:0000313" key="2">
    <source>
        <dbReference type="EMBL" id="QRV15012.1"/>
    </source>
</evidence>
<dbReference type="RefSeq" id="WP_204747629.1">
    <property type="nucleotide sequence ID" value="NZ_CP069188.1"/>
</dbReference>
<proteinExistence type="predicted"/>
<gene>
    <name evidence="2" type="ORF">JMJ58_19210</name>
</gene>
<dbReference type="OrthoDB" id="347946at2157"/>
<feature type="region of interest" description="Disordered" evidence="1">
    <location>
        <begin position="115"/>
        <end position="140"/>
    </location>
</feature>
<protein>
    <submittedName>
        <fullName evidence="2">Uncharacterized protein</fullName>
    </submittedName>
</protein>
<dbReference type="InterPro" id="IPR013320">
    <property type="entry name" value="ConA-like_dom_sf"/>
</dbReference>
<keyword evidence="3" id="KW-1185">Reference proteome</keyword>
<dbReference type="Proteomes" id="UP000637819">
    <property type="component" value="Chromosome"/>
</dbReference>
<dbReference type="SUPFAM" id="SSF49899">
    <property type="entry name" value="Concanavalin A-like lectins/glucanases"/>
    <property type="match status" value="1"/>
</dbReference>
<sequence>MAYETLLKDWGNPGVEWKDGWAFSKDEPLPAEWGNFLMDNLITDVQHLIDLTNAIDSDNDGQVDDAYTLRGKTPDELGGFKYVQTDTPTGAGGGASWYKDSNGLILVHDGEQFEAQPETGYDESDDLDSDGFSVSHESPTRTKLENGSILLINEQVVADFEDGNIDPEHGAWSWSAGTSHLSVQSAQVISGTQSLEMQSAGTDAVSTLTRDLPIVQDWEFAVQIGSDTANINDRTRFSAYDETGNRLAAVTFNDGAGNVVLSHGNGDTEISGGWAVDRTYSFEFDWDFDNNEFDLYFDGALEGTFATEAVASNFKEFSIENNTLNSGATRSVFTDDFHSGAREYGEAVISCPEPDTRIESWDVLRFTRTLAGESVIVDVEDESGTVLISDISSNDDLSVVDAATNPQIRVRLSRTDTANHPSFDSLYRRWTLRPGDTGVNLLSFGDLAGESIHEVNFTAPVTKDGQGRVTVDLDPRYINADGDEMTGDLTLGEDLLSPSGDSIWDGTADHIPQERVEQGHGSNLDADLWDGEERDTLEKRERRNSFIHGLLINRNN</sequence>
<dbReference type="GeneID" id="62877300"/>
<organism evidence="2 3">
    <name type="scientific">Haloterrigena salifodinae</name>
    <dbReference type="NCBI Taxonomy" id="2675099"/>
    <lineage>
        <taxon>Archaea</taxon>
        <taxon>Methanobacteriati</taxon>
        <taxon>Methanobacteriota</taxon>
        <taxon>Stenosarchaea group</taxon>
        <taxon>Halobacteria</taxon>
        <taxon>Halobacteriales</taxon>
        <taxon>Natrialbaceae</taxon>
        <taxon>Haloterrigena</taxon>
    </lineage>
</organism>
<evidence type="ECO:0000256" key="1">
    <source>
        <dbReference type="SAM" id="MobiDB-lite"/>
    </source>
</evidence>
<name>A0A8T8E0A3_9EURY</name>
<dbReference type="KEGG" id="hsal:JMJ58_19210"/>
<accession>A0A8T8E0A3</accession>
<evidence type="ECO:0000313" key="3">
    <source>
        <dbReference type="Proteomes" id="UP000637819"/>
    </source>
</evidence>
<dbReference type="AlphaFoldDB" id="A0A8T8E0A3"/>
<dbReference type="EMBL" id="CP069188">
    <property type="protein sequence ID" value="QRV15012.1"/>
    <property type="molecule type" value="Genomic_DNA"/>
</dbReference>
<reference evidence="2 3" key="1">
    <citation type="submission" date="2021-01" db="EMBL/GenBank/DDBJ databases">
        <title>Genome Sequence and Methylation Pattern of Haloterrigena salifodinae BOL5-1, An Extremely Halophilic Archaeon from a Bolivian Salt Mine.</title>
        <authorList>
            <person name="DasSarma P."/>
            <person name="Anton B.P."/>
            <person name="DasSarma S.L."/>
            <person name="von Ehrenheim H.A.L."/>
            <person name="Martinez F.L."/>
            <person name="Guzman D."/>
            <person name="Roberts R.J."/>
            <person name="DasSarma S."/>
        </authorList>
    </citation>
    <scope>NUCLEOTIDE SEQUENCE [LARGE SCALE GENOMIC DNA]</scope>
    <source>
        <strain evidence="2 3">BOL5-1</strain>
    </source>
</reference>
<feature type="compositionally biased region" description="Acidic residues" evidence="1">
    <location>
        <begin position="120"/>
        <end position="129"/>
    </location>
</feature>